<dbReference type="Proteomes" id="UP000828251">
    <property type="component" value="Unassembled WGS sequence"/>
</dbReference>
<feature type="region of interest" description="Disordered" evidence="1">
    <location>
        <begin position="97"/>
        <end position="120"/>
    </location>
</feature>
<dbReference type="OrthoDB" id="1743609at2759"/>
<keyword evidence="3" id="KW-1185">Reference proteome</keyword>
<comment type="caution">
    <text evidence="2">The sequence shown here is derived from an EMBL/GenBank/DDBJ whole genome shotgun (WGS) entry which is preliminary data.</text>
</comment>
<evidence type="ECO:0000313" key="2">
    <source>
        <dbReference type="EMBL" id="KAH1030284.1"/>
    </source>
</evidence>
<dbReference type="EMBL" id="JAIQCV010000033">
    <property type="protein sequence ID" value="KAH1030284.1"/>
    <property type="molecule type" value="Genomic_DNA"/>
</dbReference>
<gene>
    <name evidence="2" type="ORF">J1N35_046081</name>
</gene>
<evidence type="ECO:0000313" key="3">
    <source>
        <dbReference type="Proteomes" id="UP000828251"/>
    </source>
</evidence>
<evidence type="ECO:0000256" key="1">
    <source>
        <dbReference type="SAM" id="MobiDB-lite"/>
    </source>
</evidence>
<reference evidence="2 3" key="1">
    <citation type="journal article" date="2021" name="Plant Biotechnol. J.">
        <title>Multi-omics assisted identification of the key and species-specific regulatory components of drought-tolerant mechanisms in Gossypium stocksii.</title>
        <authorList>
            <person name="Yu D."/>
            <person name="Ke L."/>
            <person name="Zhang D."/>
            <person name="Wu Y."/>
            <person name="Sun Y."/>
            <person name="Mei J."/>
            <person name="Sun J."/>
            <person name="Sun Y."/>
        </authorList>
    </citation>
    <scope>NUCLEOTIDE SEQUENCE [LARGE SCALE GENOMIC DNA]</scope>
    <source>
        <strain evidence="3">cv. E1</strain>
        <tissue evidence="2">Leaf</tissue>
    </source>
</reference>
<proteinExistence type="predicted"/>
<protein>
    <submittedName>
        <fullName evidence="2">Uncharacterized protein</fullName>
    </submittedName>
</protein>
<name>A0A9D3U5I4_9ROSI</name>
<accession>A0A9D3U5I4</accession>
<feature type="compositionally biased region" description="Basic and acidic residues" evidence="1">
    <location>
        <begin position="109"/>
        <end position="120"/>
    </location>
</feature>
<dbReference type="AlphaFoldDB" id="A0A9D3U5I4"/>
<sequence>MVNSRGGNDRIIWPTETNGKYSVKSGYHILKESMDRRVVGTASSSRNIDRNGLATNENLWKTKIKSSTRDSVKPHQIDMCEVYSERVIREARNISSHELRGAGDPSSHIPEEFACRGREV</sequence>
<organism evidence="2 3">
    <name type="scientific">Gossypium stocksii</name>
    <dbReference type="NCBI Taxonomy" id="47602"/>
    <lineage>
        <taxon>Eukaryota</taxon>
        <taxon>Viridiplantae</taxon>
        <taxon>Streptophyta</taxon>
        <taxon>Embryophyta</taxon>
        <taxon>Tracheophyta</taxon>
        <taxon>Spermatophyta</taxon>
        <taxon>Magnoliopsida</taxon>
        <taxon>eudicotyledons</taxon>
        <taxon>Gunneridae</taxon>
        <taxon>Pentapetalae</taxon>
        <taxon>rosids</taxon>
        <taxon>malvids</taxon>
        <taxon>Malvales</taxon>
        <taxon>Malvaceae</taxon>
        <taxon>Malvoideae</taxon>
        <taxon>Gossypium</taxon>
    </lineage>
</organism>